<organism evidence="2 3">
    <name type="scientific">Hephaestia caeni</name>
    <dbReference type="NCBI Taxonomy" id="645617"/>
    <lineage>
        <taxon>Bacteria</taxon>
        <taxon>Pseudomonadati</taxon>
        <taxon>Pseudomonadota</taxon>
        <taxon>Alphaproteobacteria</taxon>
        <taxon>Sphingomonadales</taxon>
        <taxon>Sphingomonadaceae</taxon>
        <taxon>Hephaestia</taxon>
    </lineage>
</organism>
<feature type="signal peptide" evidence="1">
    <location>
        <begin position="1"/>
        <end position="32"/>
    </location>
</feature>
<comment type="caution">
    <text evidence="2">The sequence shown here is derived from an EMBL/GenBank/DDBJ whole genome shotgun (WGS) entry which is preliminary data.</text>
</comment>
<sequence length="124" mass="12976">MSLYLNAPSSRAIGAALLCSLLLLAGCKQKQAVDQPPNVAAPVKLPPAITKSQSFRCKDNSLVYIDFFADDLSLNLRTGENGAIHHLMAATPGGPFSGGGYTVSGSSQQVEVTVPDQKPQSCKS</sequence>
<evidence type="ECO:0000313" key="3">
    <source>
        <dbReference type="Proteomes" id="UP000266568"/>
    </source>
</evidence>
<evidence type="ECO:0008006" key="4">
    <source>
        <dbReference type="Google" id="ProtNLM"/>
    </source>
</evidence>
<feature type="chain" id="PRO_5017287551" description="Membrane-bound lysozyme inhibitor of c-type lysozyme MliC" evidence="1">
    <location>
        <begin position="33"/>
        <end position="124"/>
    </location>
</feature>
<dbReference type="EMBL" id="QXDC01000002">
    <property type="protein sequence ID" value="RIA46678.1"/>
    <property type="molecule type" value="Genomic_DNA"/>
</dbReference>
<protein>
    <recommendedName>
        <fullName evidence="4">Membrane-bound lysozyme inhibitor of c-type lysozyme MliC</fullName>
    </recommendedName>
</protein>
<name>A0A397PCI3_9SPHN</name>
<dbReference type="AlphaFoldDB" id="A0A397PCI3"/>
<keyword evidence="1" id="KW-0732">Signal</keyword>
<proteinExistence type="predicted"/>
<gene>
    <name evidence="2" type="ORF">DFR49_1226</name>
</gene>
<dbReference type="Proteomes" id="UP000266568">
    <property type="component" value="Unassembled WGS sequence"/>
</dbReference>
<keyword evidence="3" id="KW-1185">Reference proteome</keyword>
<evidence type="ECO:0000313" key="2">
    <source>
        <dbReference type="EMBL" id="RIA46678.1"/>
    </source>
</evidence>
<evidence type="ECO:0000256" key="1">
    <source>
        <dbReference type="SAM" id="SignalP"/>
    </source>
</evidence>
<reference evidence="2 3" key="1">
    <citation type="submission" date="2018-08" db="EMBL/GenBank/DDBJ databases">
        <title>Genomic Encyclopedia of Type Strains, Phase IV (KMG-IV): sequencing the most valuable type-strain genomes for metagenomic binning, comparative biology and taxonomic classification.</title>
        <authorList>
            <person name="Goeker M."/>
        </authorList>
    </citation>
    <scope>NUCLEOTIDE SEQUENCE [LARGE SCALE GENOMIC DNA]</scope>
    <source>
        <strain evidence="2 3">DSM 25527</strain>
    </source>
</reference>
<accession>A0A397PCI3</accession>